<dbReference type="RefSeq" id="XP_056051886.1">
    <property type="nucleotide sequence ID" value="XM_056199992.1"/>
</dbReference>
<protein>
    <submittedName>
        <fullName evidence="1">Uncharacterized protein</fullName>
    </submittedName>
</protein>
<reference evidence="1" key="1">
    <citation type="journal article" date="2023" name="Access Microbiol">
        <title>De-novo genome assembly for Akanthomyces muscarius, a biocontrol agent of insect agricultural pests.</title>
        <authorList>
            <person name="Erdos Z."/>
            <person name="Studholme D.J."/>
            <person name="Raymond B."/>
            <person name="Sharma M."/>
        </authorList>
    </citation>
    <scope>NUCLEOTIDE SEQUENCE</scope>
    <source>
        <strain evidence="1">Ve6</strain>
    </source>
</reference>
<gene>
    <name evidence="1" type="ORF">LMH87_010935</name>
</gene>
<sequence>MLQIIFTTTSSSSPTFHCYSYPLISICNPRRSSVPDTPAMRGCSYVSGLETPYSAPNKLQQAANWQTGSLAGINPAPLVPSVTPPVMPAPICTGAR</sequence>
<accession>A0A9W8UJH1</accession>
<dbReference type="AlphaFoldDB" id="A0A9W8UJH1"/>
<comment type="caution">
    <text evidence="1">The sequence shown here is derived from an EMBL/GenBank/DDBJ whole genome shotgun (WGS) entry which is preliminary data.</text>
</comment>
<proteinExistence type="predicted"/>
<name>A0A9W8UJH1_AKAMU</name>
<dbReference type="Proteomes" id="UP001144673">
    <property type="component" value="Chromosome 4"/>
</dbReference>
<evidence type="ECO:0000313" key="2">
    <source>
        <dbReference type="Proteomes" id="UP001144673"/>
    </source>
</evidence>
<dbReference type="EMBL" id="JAJHUN010000009">
    <property type="protein sequence ID" value="KAJ4150172.1"/>
    <property type="molecule type" value="Genomic_DNA"/>
</dbReference>
<evidence type="ECO:0000313" key="1">
    <source>
        <dbReference type="EMBL" id="KAJ4150172.1"/>
    </source>
</evidence>
<organism evidence="1 2">
    <name type="scientific">Akanthomyces muscarius</name>
    <name type="common">Entomopathogenic fungus</name>
    <name type="synonym">Lecanicillium muscarium</name>
    <dbReference type="NCBI Taxonomy" id="2231603"/>
    <lineage>
        <taxon>Eukaryota</taxon>
        <taxon>Fungi</taxon>
        <taxon>Dikarya</taxon>
        <taxon>Ascomycota</taxon>
        <taxon>Pezizomycotina</taxon>
        <taxon>Sordariomycetes</taxon>
        <taxon>Hypocreomycetidae</taxon>
        <taxon>Hypocreales</taxon>
        <taxon>Cordycipitaceae</taxon>
        <taxon>Akanthomyces</taxon>
    </lineage>
</organism>
<dbReference type="GeneID" id="80898094"/>
<keyword evidence="2" id="KW-1185">Reference proteome</keyword>
<dbReference type="KEGG" id="amus:LMH87_010935"/>